<comment type="caution">
    <text evidence="1">The sequence shown here is derived from an EMBL/GenBank/DDBJ whole genome shotgun (WGS) entry which is preliminary data.</text>
</comment>
<dbReference type="EMBL" id="JAJJHW010003409">
    <property type="protein sequence ID" value="KAH8359291.1"/>
    <property type="molecule type" value="Genomic_DNA"/>
</dbReference>
<evidence type="ECO:0000313" key="2">
    <source>
        <dbReference type="Proteomes" id="UP001200034"/>
    </source>
</evidence>
<organism evidence="1 2">
    <name type="scientific">Drosophila rubida</name>
    <dbReference type="NCBI Taxonomy" id="30044"/>
    <lineage>
        <taxon>Eukaryota</taxon>
        <taxon>Metazoa</taxon>
        <taxon>Ecdysozoa</taxon>
        <taxon>Arthropoda</taxon>
        <taxon>Hexapoda</taxon>
        <taxon>Insecta</taxon>
        <taxon>Pterygota</taxon>
        <taxon>Neoptera</taxon>
        <taxon>Endopterygota</taxon>
        <taxon>Diptera</taxon>
        <taxon>Brachycera</taxon>
        <taxon>Muscomorpha</taxon>
        <taxon>Ephydroidea</taxon>
        <taxon>Drosophilidae</taxon>
        <taxon>Drosophila</taxon>
    </lineage>
</organism>
<dbReference type="AlphaFoldDB" id="A0AAD4PHZ3"/>
<protein>
    <submittedName>
        <fullName evidence="1">Uncharacterized protein</fullName>
    </submittedName>
</protein>
<gene>
    <name evidence="1" type="ORF">KR093_005671</name>
</gene>
<name>A0AAD4PHZ3_9MUSC</name>
<proteinExistence type="predicted"/>
<accession>A0AAD4PHZ3</accession>
<evidence type="ECO:0000313" key="1">
    <source>
        <dbReference type="EMBL" id="KAH8359291.1"/>
    </source>
</evidence>
<reference evidence="1" key="1">
    <citation type="journal article" date="2021" name="Mol. Ecol. Resour.">
        <title>Phylogenomic analyses of the genus Drosophila reveals genomic signals of climate adaptation.</title>
        <authorList>
            <person name="Li F."/>
            <person name="Rane R.V."/>
            <person name="Luria V."/>
            <person name="Xiong Z."/>
            <person name="Chen J."/>
            <person name="Li Z."/>
            <person name="Catullo R.A."/>
            <person name="Griffin P.C."/>
            <person name="Schiffer M."/>
            <person name="Pearce S."/>
            <person name="Lee S.F."/>
            <person name="McElroy K."/>
            <person name="Stocker A."/>
            <person name="Shirriffs J."/>
            <person name="Cockerell F."/>
            <person name="Coppin C."/>
            <person name="Sgro C.M."/>
            <person name="Karger A."/>
            <person name="Cain J.W."/>
            <person name="Weber J.A."/>
            <person name="Santpere G."/>
            <person name="Kirschner M.W."/>
            <person name="Hoffmann A.A."/>
            <person name="Oakeshott J.G."/>
            <person name="Zhang G."/>
        </authorList>
    </citation>
    <scope>NUCLEOTIDE SEQUENCE</scope>
    <source>
        <strain evidence="1">BGI-SZ-2011g</strain>
    </source>
</reference>
<sequence length="139" mass="16369">MSSKSNEFVHQLSEMAIDDANQEQLLMRSDPLIWYDDTYLPKDSYIPKTFEEVQSEPEMSTSYREKLIADIRCSNLSQRNFNWIYGIAQFERKRKRSVNGIDLPTKRRKCNEFIVASSMQCQEANSVKWDSGYEADNEY</sequence>
<keyword evidence="2" id="KW-1185">Reference proteome</keyword>
<dbReference type="Proteomes" id="UP001200034">
    <property type="component" value="Unassembled WGS sequence"/>
</dbReference>